<name>A0AA38H2T3_TAXCH</name>
<sequence length="67" mass="7316">NSKLVSTPIVGHFKLRKYQCPTSHEEVEYMAGVPYASTVGSIMYDMVCTTQDITQAVGVVSSFMANP</sequence>
<dbReference type="Proteomes" id="UP000824469">
    <property type="component" value="Unassembled WGS sequence"/>
</dbReference>
<feature type="non-terminal residue" evidence="1">
    <location>
        <position position="67"/>
    </location>
</feature>
<comment type="caution">
    <text evidence="1">The sequence shown here is derived from an EMBL/GenBank/DDBJ whole genome shotgun (WGS) entry which is preliminary data.</text>
</comment>
<evidence type="ECO:0000313" key="2">
    <source>
        <dbReference type="Proteomes" id="UP000824469"/>
    </source>
</evidence>
<evidence type="ECO:0000313" key="1">
    <source>
        <dbReference type="EMBL" id="KAH9331470.1"/>
    </source>
</evidence>
<reference evidence="1 2" key="1">
    <citation type="journal article" date="2021" name="Nat. Plants">
        <title>The Taxus genome provides insights into paclitaxel biosynthesis.</title>
        <authorList>
            <person name="Xiong X."/>
            <person name="Gou J."/>
            <person name="Liao Q."/>
            <person name="Li Y."/>
            <person name="Zhou Q."/>
            <person name="Bi G."/>
            <person name="Li C."/>
            <person name="Du R."/>
            <person name="Wang X."/>
            <person name="Sun T."/>
            <person name="Guo L."/>
            <person name="Liang H."/>
            <person name="Lu P."/>
            <person name="Wu Y."/>
            <person name="Zhang Z."/>
            <person name="Ro D.K."/>
            <person name="Shang Y."/>
            <person name="Huang S."/>
            <person name="Yan J."/>
        </authorList>
    </citation>
    <scope>NUCLEOTIDE SEQUENCE [LARGE SCALE GENOMIC DNA]</scope>
    <source>
        <strain evidence="1">Ta-2019</strain>
    </source>
</reference>
<dbReference type="AlphaFoldDB" id="A0AA38H2T3"/>
<accession>A0AA38H2T3</accession>
<dbReference type="EMBL" id="JAHRHJ020000001">
    <property type="protein sequence ID" value="KAH9331470.1"/>
    <property type="molecule type" value="Genomic_DNA"/>
</dbReference>
<proteinExistence type="predicted"/>
<organism evidence="1 2">
    <name type="scientific">Taxus chinensis</name>
    <name type="common">Chinese yew</name>
    <name type="synonym">Taxus wallichiana var. chinensis</name>
    <dbReference type="NCBI Taxonomy" id="29808"/>
    <lineage>
        <taxon>Eukaryota</taxon>
        <taxon>Viridiplantae</taxon>
        <taxon>Streptophyta</taxon>
        <taxon>Embryophyta</taxon>
        <taxon>Tracheophyta</taxon>
        <taxon>Spermatophyta</taxon>
        <taxon>Pinopsida</taxon>
        <taxon>Pinidae</taxon>
        <taxon>Conifers II</taxon>
        <taxon>Cupressales</taxon>
        <taxon>Taxaceae</taxon>
        <taxon>Taxus</taxon>
    </lineage>
</organism>
<feature type="non-terminal residue" evidence="1">
    <location>
        <position position="1"/>
    </location>
</feature>
<gene>
    <name evidence="1" type="ORF">KI387_003578</name>
</gene>
<keyword evidence="2" id="KW-1185">Reference proteome</keyword>
<protein>
    <submittedName>
        <fullName evidence="1">Uncharacterized protein</fullName>
    </submittedName>
</protein>